<reference evidence="1 2" key="1">
    <citation type="journal article" date="2023" name="Mol. Biol. Evol.">
        <title>Genomics of Secondarily Temperate Adaptation in the Only Non-Antarctic Icefish.</title>
        <authorList>
            <person name="Rivera-Colon A.G."/>
            <person name="Rayamajhi N."/>
            <person name="Minhas B.F."/>
            <person name="Madrigal G."/>
            <person name="Bilyk K.T."/>
            <person name="Yoon V."/>
            <person name="Hune M."/>
            <person name="Gregory S."/>
            <person name="Cheng C.H.C."/>
            <person name="Catchen J.M."/>
        </authorList>
    </citation>
    <scope>NUCLEOTIDE SEQUENCE [LARGE SCALE GENOMIC DNA]</scope>
    <source>
        <tissue evidence="1">White muscle</tissue>
    </source>
</reference>
<name>A0AAN8C4R6_CHAGU</name>
<dbReference type="Proteomes" id="UP001331515">
    <property type="component" value="Unassembled WGS sequence"/>
</dbReference>
<proteinExistence type="predicted"/>
<evidence type="ECO:0000313" key="1">
    <source>
        <dbReference type="EMBL" id="KAK5895875.1"/>
    </source>
</evidence>
<dbReference type="PROSITE" id="PS51257">
    <property type="entry name" value="PROKAR_LIPOPROTEIN"/>
    <property type="match status" value="1"/>
</dbReference>
<dbReference type="AlphaFoldDB" id="A0AAN8C4R6"/>
<dbReference type="EMBL" id="JAURVH010001534">
    <property type="protein sequence ID" value="KAK5895875.1"/>
    <property type="molecule type" value="Genomic_DNA"/>
</dbReference>
<accession>A0AAN8C4R6</accession>
<evidence type="ECO:0000313" key="2">
    <source>
        <dbReference type="Proteomes" id="UP001331515"/>
    </source>
</evidence>
<protein>
    <submittedName>
        <fullName evidence="1">Uncharacterized protein</fullName>
    </submittedName>
</protein>
<keyword evidence="2" id="KW-1185">Reference proteome</keyword>
<gene>
    <name evidence="1" type="ORF">CgunFtcFv8_009532</name>
</gene>
<organism evidence="1 2">
    <name type="scientific">Champsocephalus gunnari</name>
    <name type="common">Mackerel icefish</name>
    <dbReference type="NCBI Taxonomy" id="52237"/>
    <lineage>
        <taxon>Eukaryota</taxon>
        <taxon>Metazoa</taxon>
        <taxon>Chordata</taxon>
        <taxon>Craniata</taxon>
        <taxon>Vertebrata</taxon>
        <taxon>Euteleostomi</taxon>
        <taxon>Actinopterygii</taxon>
        <taxon>Neopterygii</taxon>
        <taxon>Teleostei</taxon>
        <taxon>Neoteleostei</taxon>
        <taxon>Acanthomorphata</taxon>
        <taxon>Eupercaria</taxon>
        <taxon>Perciformes</taxon>
        <taxon>Notothenioidei</taxon>
        <taxon>Channichthyidae</taxon>
        <taxon>Champsocephalus</taxon>
    </lineage>
</organism>
<comment type="caution">
    <text evidence="1">The sequence shown here is derived from an EMBL/GenBank/DDBJ whole genome shotgun (WGS) entry which is preliminary data.</text>
</comment>
<sequence length="74" mass="8102">MRVVVVPPLLPPPLHHQHPQLLAYVLPGTASCLGAELRTLGPSDPWFSGSVSATLRDQQQLNLPNYKNPAYVYA</sequence>